<sequence>MALKTGLKQAFISQFGFLFKNWGIALISAGIFLVLSLIAGWFPDGCSMLLNEETRTQGLKLVSTSVVLLLSLVVLGRILYSPLRFDVDADKPRKKKVLIWFLSKPWGTKEEVEQDVRKVSEMANNLNIQDIKEAVNGLKIKNWRMALDAIEYHIPKLERVIVITSQESETYFDLFKDFIKVVFGKTFSVEKFATVDFENGEELIKILDEKLFQFLKCLGYKDREVIVDVTGGQKTISIVGAILTVTNFDREFQYVSTNNYDIKSFNVRLVTDD</sequence>
<accession>A0ABY1NBB9</accession>
<evidence type="ECO:0000313" key="2">
    <source>
        <dbReference type="EMBL" id="SMP05157.1"/>
    </source>
</evidence>
<proteinExistence type="predicted"/>
<feature type="transmembrane region" description="Helical" evidence="1">
    <location>
        <begin position="62"/>
        <end position="80"/>
    </location>
</feature>
<evidence type="ECO:0000256" key="1">
    <source>
        <dbReference type="SAM" id="Phobius"/>
    </source>
</evidence>
<reference evidence="2 3" key="1">
    <citation type="submission" date="2017-05" db="EMBL/GenBank/DDBJ databases">
        <authorList>
            <person name="Varghese N."/>
            <person name="Submissions S."/>
        </authorList>
    </citation>
    <scope>NUCLEOTIDE SEQUENCE [LARGE SCALE GENOMIC DNA]</scope>
    <source>
        <strain evidence="2 3">DSM 15522</strain>
    </source>
</reference>
<keyword evidence="1" id="KW-0472">Membrane</keyword>
<dbReference type="EMBL" id="FXUB01000001">
    <property type="protein sequence ID" value="SMP05157.1"/>
    <property type="molecule type" value="Genomic_DNA"/>
</dbReference>
<gene>
    <name evidence="2" type="ORF">SAMN06265339_0283</name>
</gene>
<protein>
    <submittedName>
        <fullName evidence="2">CRISPR-associated protein (Cas_Cas02710)</fullName>
    </submittedName>
</protein>
<comment type="caution">
    <text evidence="2">The sequence shown here is derived from an EMBL/GenBank/DDBJ whole genome shotgun (WGS) entry which is preliminary data.</text>
</comment>
<keyword evidence="1" id="KW-0812">Transmembrane</keyword>
<name>A0ABY1NBB9_9BACT</name>
<dbReference type="Gene3D" id="3.40.50.10770">
    <property type="entry name" value="Hypothetical protein VC1899 like domain (Restriction endonuclease-like)"/>
    <property type="match status" value="1"/>
</dbReference>
<dbReference type="RefSeq" id="WP_283399791.1">
    <property type="nucleotide sequence ID" value="NZ_FXUB01000001.1"/>
</dbReference>
<keyword evidence="3" id="KW-1185">Reference proteome</keyword>
<dbReference type="Proteomes" id="UP001157911">
    <property type="component" value="Unassembled WGS sequence"/>
</dbReference>
<evidence type="ECO:0000313" key="3">
    <source>
        <dbReference type="Proteomes" id="UP001157911"/>
    </source>
</evidence>
<organism evidence="2 3">
    <name type="scientific">Desulfurobacterium pacificum</name>
    <dbReference type="NCBI Taxonomy" id="240166"/>
    <lineage>
        <taxon>Bacteria</taxon>
        <taxon>Pseudomonadati</taxon>
        <taxon>Aquificota</taxon>
        <taxon>Aquificia</taxon>
        <taxon>Desulfurobacteriales</taxon>
        <taxon>Desulfurobacteriaceae</taxon>
        <taxon>Desulfurobacterium</taxon>
    </lineage>
</organism>
<feature type="transmembrane region" description="Helical" evidence="1">
    <location>
        <begin position="21"/>
        <end position="42"/>
    </location>
</feature>
<keyword evidence="1" id="KW-1133">Transmembrane helix</keyword>